<dbReference type="InterPro" id="IPR003593">
    <property type="entry name" value="AAA+_ATPase"/>
</dbReference>
<evidence type="ECO:0000259" key="4">
    <source>
        <dbReference type="PROSITE" id="PS50893"/>
    </source>
</evidence>
<dbReference type="InterPro" id="IPR050763">
    <property type="entry name" value="ABC_transporter_ATP-binding"/>
</dbReference>
<feature type="domain" description="ABC transporter" evidence="4">
    <location>
        <begin position="21"/>
        <end position="259"/>
    </location>
</feature>
<evidence type="ECO:0000256" key="3">
    <source>
        <dbReference type="ARBA" id="ARBA00022840"/>
    </source>
</evidence>
<proteinExistence type="predicted"/>
<protein>
    <submittedName>
        <fullName evidence="5">ABC transporter ATP-binding protein</fullName>
    </submittedName>
</protein>
<evidence type="ECO:0000313" key="5">
    <source>
        <dbReference type="EMBL" id="NWJ44455.1"/>
    </source>
</evidence>
<keyword evidence="2" id="KW-0547">Nucleotide-binding</keyword>
<evidence type="ECO:0000256" key="1">
    <source>
        <dbReference type="ARBA" id="ARBA00022448"/>
    </source>
</evidence>
<dbReference type="Proteomes" id="UP001431572">
    <property type="component" value="Chromosome 1"/>
</dbReference>
<reference evidence="6" key="2">
    <citation type="journal article" date="2024" name="Nature">
        <title>Anoxygenic phototroph of the Chloroflexota uses a type I reaction centre.</title>
        <authorList>
            <person name="Tsuji J.M."/>
            <person name="Shaw N.A."/>
            <person name="Nagashima S."/>
            <person name="Venkiteswaran J.J."/>
            <person name="Schiff S.L."/>
            <person name="Watanabe T."/>
            <person name="Fukui M."/>
            <person name="Hanada S."/>
            <person name="Tank M."/>
            <person name="Neufeld J.D."/>
        </authorList>
    </citation>
    <scope>NUCLEOTIDE SEQUENCE</scope>
    <source>
        <strain evidence="6">L227-S17</strain>
    </source>
</reference>
<evidence type="ECO:0000313" key="8">
    <source>
        <dbReference type="Proteomes" id="UP001431572"/>
    </source>
</evidence>
<dbReference type="SMART" id="SM00382">
    <property type="entry name" value="AAA"/>
    <property type="match status" value="1"/>
</dbReference>
<reference evidence="5 7" key="1">
    <citation type="submission" date="2020-06" db="EMBL/GenBank/DDBJ databases">
        <title>Anoxygenic phototrophic Chloroflexota member uses a Type I reaction center.</title>
        <authorList>
            <person name="Tsuji J.M."/>
            <person name="Shaw N.A."/>
            <person name="Nagashima S."/>
            <person name="Venkiteswaran J."/>
            <person name="Schiff S.L."/>
            <person name="Hanada S."/>
            <person name="Tank M."/>
            <person name="Neufeld J.D."/>
        </authorList>
    </citation>
    <scope>NUCLEOTIDE SEQUENCE [LARGE SCALE GENOMIC DNA]</scope>
    <source>
        <strain evidence="5">L227-S17</strain>
    </source>
</reference>
<keyword evidence="3 5" id="KW-0067">ATP-binding</keyword>
<dbReference type="AlphaFoldDB" id="A0A8T7M2A6"/>
<dbReference type="PROSITE" id="PS50893">
    <property type="entry name" value="ABC_TRANSPORTER_2"/>
    <property type="match status" value="1"/>
</dbReference>
<dbReference type="Proteomes" id="UP000521676">
    <property type="component" value="Unassembled WGS sequence"/>
</dbReference>
<organism evidence="5 7">
    <name type="scientific">Candidatus Chlorohelix allophototropha</name>
    <dbReference type="NCBI Taxonomy" id="3003348"/>
    <lineage>
        <taxon>Bacteria</taxon>
        <taxon>Bacillati</taxon>
        <taxon>Chloroflexota</taxon>
        <taxon>Chloroflexia</taxon>
        <taxon>Candidatus Chloroheliales</taxon>
        <taxon>Candidatus Chloroheliaceae</taxon>
        <taxon>Candidatus Chlorohelix</taxon>
    </lineage>
</organism>
<gene>
    <name evidence="5" type="ORF">HXX08_01110</name>
    <name evidence="6" type="ORF">OZ401_002142</name>
</gene>
<keyword evidence="8" id="KW-1185">Reference proteome</keyword>
<dbReference type="Pfam" id="PF00005">
    <property type="entry name" value="ABC_tran"/>
    <property type="match status" value="1"/>
</dbReference>
<dbReference type="PANTHER" id="PTHR42711">
    <property type="entry name" value="ABC TRANSPORTER ATP-BINDING PROTEIN"/>
    <property type="match status" value="1"/>
</dbReference>
<dbReference type="InterPro" id="IPR027417">
    <property type="entry name" value="P-loop_NTPase"/>
</dbReference>
<dbReference type="EMBL" id="JACATZ010000001">
    <property type="protein sequence ID" value="NWJ44455.1"/>
    <property type="molecule type" value="Genomic_DNA"/>
</dbReference>
<name>A0A8T7M2A6_9CHLR</name>
<dbReference type="Gene3D" id="3.40.50.300">
    <property type="entry name" value="P-loop containing nucleotide triphosphate hydrolases"/>
    <property type="match status" value="1"/>
</dbReference>
<dbReference type="PANTHER" id="PTHR42711:SF19">
    <property type="entry name" value="DOXORUBICIN RESISTANCE ATP-BINDING PROTEIN DRRA"/>
    <property type="match status" value="1"/>
</dbReference>
<dbReference type="InterPro" id="IPR003439">
    <property type="entry name" value="ABC_transporter-like_ATP-bd"/>
</dbReference>
<dbReference type="GO" id="GO:0016887">
    <property type="term" value="F:ATP hydrolysis activity"/>
    <property type="evidence" value="ECO:0007669"/>
    <property type="project" value="InterPro"/>
</dbReference>
<dbReference type="EMBL" id="CP128399">
    <property type="protein sequence ID" value="WJW66346.1"/>
    <property type="molecule type" value="Genomic_DNA"/>
</dbReference>
<keyword evidence="1" id="KW-0813">Transport</keyword>
<evidence type="ECO:0000313" key="7">
    <source>
        <dbReference type="Proteomes" id="UP000521676"/>
    </source>
</evidence>
<evidence type="ECO:0000313" key="6">
    <source>
        <dbReference type="EMBL" id="WJW66346.1"/>
    </source>
</evidence>
<dbReference type="SUPFAM" id="SSF52540">
    <property type="entry name" value="P-loop containing nucleoside triphosphate hydrolases"/>
    <property type="match status" value="1"/>
</dbReference>
<evidence type="ECO:0000256" key="2">
    <source>
        <dbReference type="ARBA" id="ARBA00022741"/>
    </source>
</evidence>
<accession>A0A8T7M2A6</accession>
<dbReference type="RefSeq" id="WP_341468230.1">
    <property type="nucleotide sequence ID" value="NZ_CP128399.1"/>
</dbReference>
<dbReference type="GO" id="GO:0005524">
    <property type="term" value="F:ATP binding"/>
    <property type="evidence" value="ECO:0007669"/>
    <property type="project" value="UniProtKB-KW"/>
</dbReference>
<sequence length="338" mass="37748">MTQTKLANLQGLEFTPNQTVYAVEHIAKRYGRGKAAQSARPANLDISLEIKQGEVFGLLGSNGAGKSTLIKQMVNLLSPDEGRISLFGVDIAKKPDIVTRKVAYMPQKPNALLDLTAEEAIYFTGHMRGMSRHDAKKAAAQLVEQWGLGEVRRKAVRNMSGGQNRLVSLAITLVGDLPVMILDEPTNELDPAFRRQVWDHLKEQNTVHGTTIILVTHNVQEAEHVIGRVAIMSKGRMVGMGRVSELKSKIDQSVRLELFIKPDRAEICESQLVALEQARQLKPYHWVVLVPRENAEEDIYKVLGGIRLDNLEDFRVQTASLEDVYMAFTGRTIEDEDE</sequence>